<reference evidence="2" key="1">
    <citation type="submission" date="2019-08" db="EMBL/GenBank/DDBJ databases">
        <title>The genome of the North American firefly Photinus pyralis.</title>
        <authorList>
            <consortium name="Photinus pyralis genome working group"/>
            <person name="Fallon T.R."/>
            <person name="Sander Lower S.E."/>
            <person name="Weng J.-K."/>
        </authorList>
    </citation>
    <scope>NUCLEOTIDE SEQUENCE</scope>
    <source>
        <strain evidence="2">TRF0915ILg1</strain>
        <tissue evidence="2">Whole body</tissue>
    </source>
</reference>
<gene>
    <name evidence="2" type="ORF">ILUMI_19971</name>
</gene>
<dbReference type="EMBL" id="VTPC01088390">
    <property type="protein sequence ID" value="KAF2886203.1"/>
    <property type="molecule type" value="Genomic_DNA"/>
</dbReference>
<sequence length="89" mass="10426">MNVKVVLSVVELCFIFTINANIIEDYCWRDYEGIIPPDAYKAGIDRYRKPIYIGQVLFENKLIPGKIHHNTKEIHIQFTKAYVRNEGIK</sequence>
<feature type="chain" id="PRO_5035426165" evidence="1">
    <location>
        <begin position="21"/>
        <end position="89"/>
    </location>
</feature>
<name>A0A8K0CKM1_IGNLU</name>
<dbReference type="InterPro" id="IPR006616">
    <property type="entry name" value="DM9_repeat"/>
</dbReference>
<dbReference type="SMART" id="SM00696">
    <property type="entry name" value="DM9"/>
    <property type="match status" value="1"/>
</dbReference>
<comment type="caution">
    <text evidence="2">The sequence shown here is derived from an EMBL/GenBank/DDBJ whole genome shotgun (WGS) entry which is preliminary data.</text>
</comment>
<protein>
    <submittedName>
        <fullName evidence="2">Uncharacterized protein</fullName>
    </submittedName>
</protein>
<evidence type="ECO:0000256" key="1">
    <source>
        <dbReference type="SAM" id="SignalP"/>
    </source>
</evidence>
<dbReference type="Pfam" id="PF11901">
    <property type="entry name" value="DM9"/>
    <property type="match status" value="1"/>
</dbReference>
<accession>A0A8K0CKM1</accession>
<evidence type="ECO:0000313" key="2">
    <source>
        <dbReference type="EMBL" id="KAF2886203.1"/>
    </source>
</evidence>
<proteinExistence type="predicted"/>
<dbReference type="Proteomes" id="UP000801492">
    <property type="component" value="Unassembled WGS sequence"/>
</dbReference>
<keyword evidence="3" id="KW-1185">Reference proteome</keyword>
<organism evidence="2 3">
    <name type="scientific">Ignelater luminosus</name>
    <name type="common">Cucubano</name>
    <name type="synonym">Pyrophorus luminosus</name>
    <dbReference type="NCBI Taxonomy" id="2038154"/>
    <lineage>
        <taxon>Eukaryota</taxon>
        <taxon>Metazoa</taxon>
        <taxon>Ecdysozoa</taxon>
        <taxon>Arthropoda</taxon>
        <taxon>Hexapoda</taxon>
        <taxon>Insecta</taxon>
        <taxon>Pterygota</taxon>
        <taxon>Neoptera</taxon>
        <taxon>Endopterygota</taxon>
        <taxon>Coleoptera</taxon>
        <taxon>Polyphaga</taxon>
        <taxon>Elateriformia</taxon>
        <taxon>Elateroidea</taxon>
        <taxon>Elateridae</taxon>
        <taxon>Agrypninae</taxon>
        <taxon>Pyrophorini</taxon>
        <taxon>Ignelater</taxon>
    </lineage>
</organism>
<keyword evidence="1" id="KW-0732">Signal</keyword>
<evidence type="ECO:0000313" key="3">
    <source>
        <dbReference type="Proteomes" id="UP000801492"/>
    </source>
</evidence>
<dbReference type="OrthoDB" id="6777788at2759"/>
<dbReference type="AlphaFoldDB" id="A0A8K0CKM1"/>
<feature type="non-terminal residue" evidence="2">
    <location>
        <position position="89"/>
    </location>
</feature>
<feature type="signal peptide" evidence="1">
    <location>
        <begin position="1"/>
        <end position="20"/>
    </location>
</feature>